<dbReference type="Gene3D" id="1.20.1290.10">
    <property type="entry name" value="AhpD-like"/>
    <property type="match status" value="1"/>
</dbReference>
<evidence type="ECO:0000313" key="3">
    <source>
        <dbReference type="Proteomes" id="UP000638263"/>
    </source>
</evidence>
<dbReference type="AlphaFoldDB" id="A0A917VUD7"/>
<dbReference type="InterPro" id="IPR029032">
    <property type="entry name" value="AhpD-like"/>
</dbReference>
<keyword evidence="3" id="KW-1185">Reference proteome</keyword>
<dbReference type="PANTHER" id="PTHR33570">
    <property type="entry name" value="4-CARBOXYMUCONOLACTONE DECARBOXYLASE FAMILY PROTEIN"/>
    <property type="match status" value="1"/>
</dbReference>
<dbReference type="GO" id="GO:0051920">
    <property type="term" value="F:peroxiredoxin activity"/>
    <property type="evidence" value="ECO:0007669"/>
    <property type="project" value="InterPro"/>
</dbReference>
<dbReference type="PANTHER" id="PTHR33570:SF2">
    <property type="entry name" value="CARBOXYMUCONOLACTONE DECARBOXYLASE-LIKE DOMAIN-CONTAINING PROTEIN"/>
    <property type="match status" value="1"/>
</dbReference>
<organism evidence="2 3">
    <name type="scientific">Nocardia jinanensis</name>
    <dbReference type="NCBI Taxonomy" id="382504"/>
    <lineage>
        <taxon>Bacteria</taxon>
        <taxon>Bacillati</taxon>
        <taxon>Actinomycetota</taxon>
        <taxon>Actinomycetes</taxon>
        <taxon>Mycobacteriales</taxon>
        <taxon>Nocardiaceae</taxon>
        <taxon>Nocardia</taxon>
    </lineage>
</organism>
<name>A0A917VUD7_9NOCA</name>
<accession>A0A917VUD7</accession>
<gene>
    <name evidence="2" type="ORF">GCM10011588_32630</name>
</gene>
<dbReference type="Pfam" id="PF02627">
    <property type="entry name" value="CMD"/>
    <property type="match status" value="1"/>
</dbReference>
<dbReference type="InterPro" id="IPR003779">
    <property type="entry name" value="CMD-like"/>
</dbReference>
<protein>
    <recommendedName>
        <fullName evidence="1">Carboxymuconolactone decarboxylase-like domain-containing protein</fullName>
    </recommendedName>
</protein>
<evidence type="ECO:0000259" key="1">
    <source>
        <dbReference type="Pfam" id="PF02627"/>
    </source>
</evidence>
<dbReference type="EMBL" id="BMMH01000006">
    <property type="protein sequence ID" value="GGL15492.1"/>
    <property type="molecule type" value="Genomic_DNA"/>
</dbReference>
<sequence length="134" mass="14635">MTEDSFAHLRERGMRRMLEVTCADETTPAPPIEPRSVEDHAVTVVFGDLWCGEALSDRDRRLITLGVLGALGAERELPWHIKGALESGDLTPEQLREVTLQIAHYAGVPRGASMSAIIRETTGATSPDEKGGQR</sequence>
<evidence type="ECO:0000313" key="2">
    <source>
        <dbReference type="EMBL" id="GGL15492.1"/>
    </source>
</evidence>
<proteinExistence type="predicted"/>
<comment type="caution">
    <text evidence="2">The sequence shown here is derived from an EMBL/GenBank/DDBJ whole genome shotgun (WGS) entry which is preliminary data.</text>
</comment>
<dbReference type="SUPFAM" id="SSF69118">
    <property type="entry name" value="AhpD-like"/>
    <property type="match status" value="1"/>
</dbReference>
<reference evidence="2" key="2">
    <citation type="submission" date="2020-09" db="EMBL/GenBank/DDBJ databases">
        <authorList>
            <person name="Sun Q."/>
            <person name="Zhou Y."/>
        </authorList>
    </citation>
    <scope>NUCLEOTIDE SEQUENCE</scope>
    <source>
        <strain evidence="2">CGMCC 4.3508</strain>
    </source>
</reference>
<dbReference type="Proteomes" id="UP000638263">
    <property type="component" value="Unassembled WGS sequence"/>
</dbReference>
<feature type="domain" description="Carboxymuconolactone decarboxylase-like" evidence="1">
    <location>
        <begin position="43"/>
        <end position="116"/>
    </location>
</feature>
<reference evidence="2" key="1">
    <citation type="journal article" date="2014" name="Int. J. Syst. Evol. Microbiol.">
        <title>Complete genome sequence of Corynebacterium casei LMG S-19264T (=DSM 44701T), isolated from a smear-ripened cheese.</title>
        <authorList>
            <consortium name="US DOE Joint Genome Institute (JGI-PGF)"/>
            <person name="Walter F."/>
            <person name="Albersmeier A."/>
            <person name="Kalinowski J."/>
            <person name="Ruckert C."/>
        </authorList>
    </citation>
    <scope>NUCLEOTIDE SEQUENCE</scope>
    <source>
        <strain evidence="2">CGMCC 4.3508</strain>
    </source>
</reference>
<dbReference type="RefSeq" id="WP_189094330.1">
    <property type="nucleotide sequence ID" value="NZ_BMMH01000006.1"/>
</dbReference>
<dbReference type="InterPro" id="IPR052512">
    <property type="entry name" value="4CMD/NDH-1_regulator"/>
</dbReference>